<organism evidence="1 2">
    <name type="scientific">Labrys okinawensis</name>
    <dbReference type="NCBI Taxonomy" id="346911"/>
    <lineage>
        <taxon>Bacteria</taxon>
        <taxon>Pseudomonadati</taxon>
        <taxon>Pseudomonadota</taxon>
        <taxon>Alphaproteobacteria</taxon>
        <taxon>Hyphomicrobiales</taxon>
        <taxon>Xanthobacteraceae</taxon>
        <taxon>Labrys</taxon>
    </lineage>
</organism>
<dbReference type="AlphaFoldDB" id="A0A2S9Q3I1"/>
<evidence type="ECO:0000313" key="2">
    <source>
        <dbReference type="Proteomes" id="UP000237682"/>
    </source>
</evidence>
<dbReference type="Gene3D" id="3.40.50.2000">
    <property type="entry name" value="Glycogen Phosphorylase B"/>
    <property type="match status" value="1"/>
</dbReference>
<keyword evidence="1" id="KW-0808">Transferase</keyword>
<protein>
    <submittedName>
        <fullName evidence="1">Glycosyl transferase</fullName>
    </submittedName>
</protein>
<dbReference type="OrthoDB" id="9783791at2"/>
<dbReference type="EMBL" id="PUEJ01000018">
    <property type="protein sequence ID" value="PRH83916.1"/>
    <property type="molecule type" value="Genomic_DNA"/>
</dbReference>
<accession>A0A2S9Q3I1</accession>
<dbReference type="Pfam" id="PF13692">
    <property type="entry name" value="Glyco_trans_1_4"/>
    <property type="match status" value="1"/>
</dbReference>
<proteinExistence type="predicted"/>
<sequence length="246" mass="27738">RENRPFNLGEAMAREFKHGHFCQEIVTVSPAEAAVLSEFGFPHARVVGTYRPVTPTPRSFQERAGIVFVGSLYAENTPNYDSLTWFIEEILPRVEEELGWETRLNLVGHVAPGLALDRFLAHSRVTWHGPVADLAPIYDTSRIAIAPTRFAAGTPYKVYEAASFGVPTVITDLLAKQLGWKHEQEVLAVPVDDTEGFAAAIVRLYRSEELWHRLRQGCCDRLNSEHNEGRYREALSHVLPAFDRSR</sequence>
<comment type="caution">
    <text evidence="1">The sequence shown here is derived from an EMBL/GenBank/DDBJ whole genome shotgun (WGS) entry which is preliminary data.</text>
</comment>
<reference evidence="1 2" key="1">
    <citation type="submission" date="2018-02" db="EMBL/GenBank/DDBJ databases">
        <title>Whole genome sequencing of endophytic bacterium.</title>
        <authorList>
            <person name="Eedara R."/>
            <person name="Podile A.R."/>
        </authorList>
    </citation>
    <scope>NUCLEOTIDE SEQUENCE [LARGE SCALE GENOMIC DNA]</scope>
    <source>
        <strain evidence="1 2">RP1T</strain>
    </source>
</reference>
<gene>
    <name evidence="1" type="ORF">C5L14_29620</name>
</gene>
<dbReference type="GO" id="GO:0016740">
    <property type="term" value="F:transferase activity"/>
    <property type="evidence" value="ECO:0007669"/>
    <property type="project" value="UniProtKB-KW"/>
</dbReference>
<feature type="non-terminal residue" evidence="1">
    <location>
        <position position="1"/>
    </location>
</feature>
<evidence type="ECO:0000313" key="1">
    <source>
        <dbReference type="EMBL" id="PRH83916.1"/>
    </source>
</evidence>
<dbReference type="RefSeq" id="WP_146127051.1">
    <property type="nucleotide sequence ID" value="NZ_PUEJ01000018.1"/>
</dbReference>
<keyword evidence="2" id="KW-1185">Reference proteome</keyword>
<dbReference type="SUPFAM" id="SSF53756">
    <property type="entry name" value="UDP-Glycosyltransferase/glycogen phosphorylase"/>
    <property type="match status" value="1"/>
</dbReference>
<dbReference type="Proteomes" id="UP000237682">
    <property type="component" value="Unassembled WGS sequence"/>
</dbReference>
<name>A0A2S9Q3I1_9HYPH</name>